<feature type="transmembrane region" description="Helical" evidence="1">
    <location>
        <begin position="212"/>
        <end position="230"/>
    </location>
</feature>
<dbReference type="AlphaFoldDB" id="A0A1N7JZV6"/>
<keyword evidence="1" id="KW-0472">Membrane</keyword>
<feature type="transmembrane region" description="Helical" evidence="1">
    <location>
        <begin position="37"/>
        <end position="57"/>
    </location>
</feature>
<evidence type="ECO:0000313" key="4">
    <source>
        <dbReference type="Proteomes" id="UP000186684"/>
    </source>
</evidence>
<keyword evidence="1" id="KW-0812">Transmembrane</keyword>
<dbReference type="InterPro" id="IPR037185">
    <property type="entry name" value="EmrE-like"/>
</dbReference>
<dbReference type="STRING" id="633194.SAMN05421759_101348"/>
<evidence type="ECO:0000256" key="1">
    <source>
        <dbReference type="SAM" id="Phobius"/>
    </source>
</evidence>
<name>A0A1N7JZV6_9RHOB</name>
<feature type="transmembrane region" description="Helical" evidence="1">
    <location>
        <begin position="127"/>
        <end position="143"/>
    </location>
</feature>
<evidence type="ECO:0000313" key="3">
    <source>
        <dbReference type="EMBL" id="SIS54841.1"/>
    </source>
</evidence>
<dbReference type="EMBL" id="FTOQ01000001">
    <property type="protein sequence ID" value="SIS54841.1"/>
    <property type="molecule type" value="Genomic_DNA"/>
</dbReference>
<feature type="transmembrane region" description="Helical" evidence="1">
    <location>
        <begin position="149"/>
        <end position="169"/>
    </location>
</feature>
<sequence length="288" mass="31475">MTGNDTTRGIWLMVVTTFVFAMQDGISRHLAETYNTYMVVMIRYWFFAAFVIATARLQAGSIRAAARTEQPWLQMFRAALLAAEVLVMVQGFVYLGLVESHAVFACYPLLIAVLSGPVLGEYVGWRRALAIVVGFVGVLIILQPSGGVFSPYAAIPLLAAFMFALYGLLNRYVARRDSAATTFFWTGVVGAAVTTALGIWRWEPMSGADWGWMGLLCLTASFAHWTLIKAYEAAEASAVQPFAYLQLPFASALGIFVFGETLRLNVALGAAIIVGAGLFTLWRARRQG</sequence>
<dbReference type="PANTHER" id="PTHR22911">
    <property type="entry name" value="ACYL-MALONYL CONDENSING ENZYME-RELATED"/>
    <property type="match status" value="1"/>
</dbReference>
<gene>
    <name evidence="3" type="ORF">SAMN05421759_101348</name>
</gene>
<dbReference type="SUPFAM" id="SSF103481">
    <property type="entry name" value="Multidrug resistance efflux transporter EmrE"/>
    <property type="match status" value="2"/>
</dbReference>
<keyword evidence="4" id="KW-1185">Reference proteome</keyword>
<feature type="transmembrane region" description="Helical" evidence="1">
    <location>
        <begin position="78"/>
        <end position="96"/>
    </location>
</feature>
<evidence type="ECO:0000259" key="2">
    <source>
        <dbReference type="Pfam" id="PF00892"/>
    </source>
</evidence>
<feature type="transmembrane region" description="Helical" evidence="1">
    <location>
        <begin position="242"/>
        <end position="258"/>
    </location>
</feature>
<dbReference type="OrthoDB" id="9807937at2"/>
<dbReference type="RefSeq" id="WP_076444372.1">
    <property type="nucleotide sequence ID" value="NZ_FTOQ01000001.1"/>
</dbReference>
<feature type="transmembrane region" description="Helical" evidence="1">
    <location>
        <begin position="264"/>
        <end position="282"/>
    </location>
</feature>
<keyword evidence="1" id="KW-1133">Transmembrane helix</keyword>
<dbReference type="InterPro" id="IPR000620">
    <property type="entry name" value="EamA_dom"/>
</dbReference>
<feature type="domain" description="EamA" evidence="2">
    <location>
        <begin position="8"/>
        <end position="142"/>
    </location>
</feature>
<protein>
    <submittedName>
        <fullName evidence="3">Permease of the drug/metabolite transporter (DMT) superfamily</fullName>
    </submittedName>
</protein>
<feature type="domain" description="EamA" evidence="2">
    <location>
        <begin position="157"/>
        <end position="280"/>
    </location>
</feature>
<feature type="transmembrane region" description="Helical" evidence="1">
    <location>
        <begin position="181"/>
        <end position="200"/>
    </location>
</feature>
<feature type="transmembrane region" description="Helical" evidence="1">
    <location>
        <begin position="12"/>
        <end position="31"/>
    </location>
</feature>
<proteinExistence type="predicted"/>
<reference evidence="4" key="1">
    <citation type="submission" date="2017-01" db="EMBL/GenBank/DDBJ databases">
        <authorList>
            <person name="Varghese N."/>
            <person name="Submissions S."/>
        </authorList>
    </citation>
    <scope>NUCLEOTIDE SEQUENCE [LARGE SCALE GENOMIC DNA]</scope>
    <source>
        <strain evidence="4">DSM 29430</strain>
    </source>
</reference>
<accession>A0A1N7JZV6</accession>
<dbReference type="GO" id="GO:0016020">
    <property type="term" value="C:membrane"/>
    <property type="evidence" value="ECO:0007669"/>
    <property type="project" value="InterPro"/>
</dbReference>
<feature type="transmembrane region" description="Helical" evidence="1">
    <location>
        <begin position="102"/>
        <end position="120"/>
    </location>
</feature>
<dbReference type="Proteomes" id="UP000186684">
    <property type="component" value="Unassembled WGS sequence"/>
</dbReference>
<dbReference type="PANTHER" id="PTHR22911:SF103">
    <property type="entry name" value="BLR2811 PROTEIN"/>
    <property type="match status" value="1"/>
</dbReference>
<dbReference type="Pfam" id="PF00892">
    <property type="entry name" value="EamA"/>
    <property type="match status" value="2"/>
</dbReference>
<organism evidence="3 4">
    <name type="scientific">Roseivivax lentus</name>
    <dbReference type="NCBI Taxonomy" id="633194"/>
    <lineage>
        <taxon>Bacteria</taxon>
        <taxon>Pseudomonadati</taxon>
        <taxon>Pseudomonadota</taxon>
        <taxon>Alphaproteobacteria</taxon>
        <taxon>Rhodobacterales</taxon>
        <taxon>Roseobacteraceae</taxon>
        <taxon>Roseivivax</taxon>
    </lineage>
</organism>